<name>A0A2K9ABU5_9GAMM</name>
<dbReference type="KEGG" id="kpd:CW740_06405"/>
<dbReference type="EMBL" id="CP025120">
    <property type="protein sequence ID" value="AUD78897.1"/>
    <property type="molecule type" value="Genomic_DNA"/>
</dbReference>
<dbReference type="AlphaFoldDB" id="A0A2K9ABU5"/>
<protein>
    <submittedName>
        <fullName evidence="1">Uncharacterized protein</fullName>
    </submittedName>
</protein>
<evidence type="ECO:0000313" key="2">
    <source>
        <dbReference type="Proteomes" id="UP000232693"/>
    </source>
</evidence>
<keyword evidence="2" id="KW-1185">Reference proteome</keyword>
<organism evidence="1 2">
    <name type="scientific">Kangiella profundi</name>
    <dbReference type="NCBI Taxonomy" id="1561924"/>
    <lineage>
        <taxon>Bacteria</taxon>
        <taxon>Pseudomonadati</taxon>
        <taxon>Pseudomonadota</taxon>
        <taxon>Gammaproteobacteria</taxon>
        <taxon>Kangiellales</taxon>
        <taxon>Kangiellaceae</taxon>
        <taxon>Kangiella</taxon>
    </lineage>
</organism>
<dbReference type="Proteomes" id="UP000232693">
    <property type="component" value="Chromosome"/>
</dbReference>
<gene>
    <name evidence="1" type="ORF">CW740_06405</name>
</gene>
<proteinExistence type="predicted"/>
<reference evidence="1 2" key="1">
    <citation type="submission" date="2017-12" db="EMBL/GenBank/DDBJ databases">
        <title>Kangiella profundi FT102 completed genome.</title>
        <authorList>
            <person name="Xu J."/>
            <person name="Wang J."/>
            <person name="Lu Y."/>
        </authorList>
    </citation>
    <scope>NUCLEOTIDE SEQUENCE [LARGE SCALE GENOMIC DNA]</scope>
    <source>
        <strain evidence="1 2">FT102</strain>
    </source>
</reference>
<evidence type="ECO:0000313" key="1">
    <source>
        <dbReference type="EMBL" id="AUD78897.1"/>
    </source>
</evidence>
<sequence>MTSSSPLPLHKQLIVESDIATSAPHRSKNFRVFASSGSYTLVAQDAYGLFFEADGNYVKVDNDYVVGGYYMSKINSNDLSIYWHWKNSLKNSPNGTVYIADISKKPNYKITESISGHNFRGFVSTLTYGGIAKGKIMFVYREFSDGFARDAFTQEVYLDYKPESIYAYKNSRFVVHKADNTMISYTLLKPL</sequence>
<accession>A0A2K9ABU5</accession>